<accession>A0A2K5APE4</accession>
<evidence type="ECO:0000313" key="1">
    <source>
        <dbReference type="EMBL" id="SPC33500.1"/>
    </source>
</evidence>
<dbReference type="InterPro" id="IPR008972">
    <property type="entry name" value="Cupredoxin"/>
</dbReference>
<dbReference type="SUPFAM" id="SSF49503">
    <property type="entry name" value="Cupredoxins"/>
    <property type="match status" value="1"/>
</dbReference>
<dbReference type="KEGG" id="ncv:NCAV_0306"/>
<dbReference type="Gene3D" id="2.60.40.420">
    <property type="entry name" value="Cupredoxins - blue copper proteins"/>
    <property type="match status" value="1"/>
</dbReference>
<reference evidence="2" key="1">
    <citation type="submission" date="2018-01" db="EMBL/GenBank/DDBJ databases">
        <authorList>
            <person name="Kerou L M."/>
        </authorList>
    </citation>
    <scope>NUCLEOTIDE SEQUENCE [LARGE SCALE GENOMIC DNA]</scope>
    <source>
        <strain evidence="2">SCU2</strain>
    </source>
</reference>
<organism evidence="1 2">
    <name type="scientific">Candidatus Nitrosocaldus cavascurensis</name>
    <dbReference type="NCBI Taxonomy" id="2058097"/>
    <lineage>
        <taxon>Archaea</taxon>
        <taxon>Nitrososphaerota</taxon>
        <taxon>Nitrososphaeria</taxon>
        <taxon>Candidatus Nitrosocaldales</taxon>
        <taxon>Candidatus Nitrosocaldaceae</taxon>
        <taxon>Candidatus Nitrosocaldus</taxon>
    </lineage>
</organism>
<dbReference type="Proteomes" id="UP000236248">
    <property type="component" value="Chromosome NCAV"/>
</dbReference>
<evidence type="ECO:0000313" key="2">
    <source>
        <dbReference type="Proteomes" id="UP000236248"/>
    </source>
</evidence>
<keyword evidence="2" id="KW-1185">Reference proteome</keyword>
<name>A0A2K5APE4_9ARCH</name>
<dbReference type="AlphaFoldDB" id="A0A2K5APE4"/>
<evidence type="ECO:0008006" key="3">
    <source>
        <dbReference type="Google" id="ProtNLM"/>
    </source>
</evidence>
<dbReference type="EMBL" id="LT981265">
    <property type="protein sequence ID" value="SPC33500.1"/>
    <property type="molecule type" value="Genomic_DNA"/>
</dbReference>
<protein>
    <recommendedName>
        <fullName evidence="3">EfeO-type cupredoxin-like domain-containing protein</fullName>
    </recommendedName>
</protein>
<dbReference type="GeneID" id="41594405"/>
<dbReference type="RefSeq" id="WP_103287690.1">
    <property type="nucleotide sequence ID" value="NZ_LT981265.1"/>
</dbReference>
<gene>
    <name evidence="1" type="ORF">NCAV_0306</name>
</gene>
<proteinExistence type="predicted"/>
<sequence>MVNKLALGIAVTAIPLAVGIAAIMGIFGSTGGKLFPDVRPDKQTPATTEIKLVIKNVNGADRLFNIGDVANANPNPVMFSCLACKLKLTITNNGQNTHTIVVEGTGASTGPIAPGETKSLEFAYNDYTTLKYRSVEHPDQITGDIEIKKIS</sequence>